<protein>
    <submittedName>
        <fullName evidence="1">Uncharacterized protein</fullName>
    </submittedName>
</protein>
<name>A0A644YWJ0_9ZZZZ</name>
<dbReference type="EMBL" id="VSSQ01006517">
    <property type="protein sequence ID" value="MPM32970.1"/>
    <property type="molecule type" value="Genomic_DNA"/>
</dbReference>
<sequence>MNDSVRNDLKNSCSVKEYEVLVKLIQVIETTPDKKQKEAIKAVIDEEIE</sequence>
<dbReference type="AlphaFoldDB" id="A0A644YWJ0"/>
<reference evidence="1" key="1">
    <citation type="submission" date="2019-08" db="EMBL/GenBank/DDBJ databases">
        <authorList>
            <person name="Kucharzyk K."/>
            <person name="Murdoch R.W."/>
            <person name="Higgins S."/>
            <person name="Loffler F."/>
        </authorList>
    </citation>
    <scope>NUCLEOTIDE SEQUENCE</scope>
</reference>
<evidence type="ECO:0000313" key="1">
    <source>
        <dbReference type="EMBL" id="MPM32970.1"/>
    </source>
</evidence>
<proteinExistence type="predicted"/>
<accession>A0A644YWJ0</accession>
<gene>
    <name evidence="1" type="ORF">SDC9_79537</name>
</gene>
<organism evidence="1">
    <name type="scientific">bioreactor metagenome</name>
    <dbReference type="NCBI Taxonomy" id="1076179"/>
    <lineage>
        <taxon>unclassified sequences</taxon>
        <taxon>metagenomes</taxon>
        <taxon>ecological metagenomes</taxon>
    </lineage>
</organism>
<comment type="caution">
    <text evidence="1">The sequence shown here is derived from an EMBL/GenBank/DDBJ whole genome shotgun (WGS) entry which is preliminary data.</text>
</comment>